<organism evidence="1 2">
    <name type="scientific">Vagococcus allomyrinae</name>
    <dbReference type="NCBI Taxonomy" id="2794353"/>
    <lineage>
        <taxon>Bacteria</taxon>
        <taxon>Bacillati</taxon>
        <taxon>Bacillota</taxon>
        <taxon>Bacilli</taxon>
        <taxon>Lactobacillales</taxon>
        <taxon>Enterococcaceae</taxon>
        <taxon>Vagococcus</taxon>
    </lineage>
</organism>
<protein>
    <submittedName>
        <fullName evidence="1">Uncharacterized protein</fullName>
    </submittedName>
</protein>
<evidence type="ECO:0000313" key="2">
    <source>
        <dbReference type="Proteomes" id="UP000674938"/>
    </source>
</evidence>
<reference evidence="1" key="1">
    <citation type="submission" date="2020-12" db="EMBL/GenBank/DDBJ databases">
        <title>Vagococcus allomyrinae sp. nov. and Enterococcus lavae sp. nov., isolated from the larvae of Allomyrina dichotoma.</title>
        <authorList>
            <person name="Lee S.D."/>
        </authorList>
    </citation>
    <scope>NUCLEOTIDE SEQUENCE</scope>
    <source>
        <strain evidence="1">BWB3-3</strain>
    </source>
</reference>
<proteinExistence type="predicted"/>
<accession>A0A940STK3</accession>
<dbReference type="EMBL" id="JAEEGA010000002">
    <property type="protein sequence ID" value="MBP1040380.1"/>
    <property type="molecule type" value="Genomic_DNA"/>
</dbReference>
<dbReference type="RefSeq" id="WP_209525270.1">
    <property type="nucleotide sequence ID" value="NZ_JAEEGA010000002.1"/>
</dbReference>
<evidence type="ECO:0000313" key="1">
    <source>
        <dbReference type="EMBL" id="MBP1040380.1"/>
    </source>
</evidence>
<dbReference type="Proteomes" id="UP000674938">
    <property type="component" value="Unassembled WGS sequence"/>
</dbReference>
<comment type="caution">
    <text evidence="1">The sequence shown here is derived from an EMBL/GenBank/DDBJ whole genome shotgun (WGS) entry which is preliminary data.</text>
</comment>
<gene>
    <name evidence="1" type="ORF">I6N95_05065</name>
</gene>
<dbReference type="AlphaFoldDB" id="A0A940STK3"/>
<name>A0A940STK3_9ENTE</name>
<keyword evidence="2" id="KW-1185">Reference proteome</keyword>
<sequence>MNDKQKRKLLKKHIDNNPTEVINEYRDVLTASGDVINMQSECIKKGIAMRIFNQEVIELLVKINKTGNLTPTIDAMTQLACEFDTLAMEYGPYTKQAYIQAVVTHSSLGGGNNG</sequence>